<dbReference type="Proteomes" id="UP001165492">
    <property type="component" value="Unassembled WGS sequence"/>
</dbReference>
<sequence length="68" mass="7901">MKYQFKSDEELKLFISDNIITTMEAAAILNCSRQNIDKMVKGNKLIPVKQTQRDKLFLKSDVMVHIKT</sequence>
<organism evidence="1 2">
    <name type="scientific">Pelosinus baikalensis</name>
    <dbReference type="NCBI Taxonomy" id="2892015"/>
    <lineage>
        <taxon>Bacteria</taxon>
        <taxon>Bacillati</taxon>
        <taxon>Bacillota</taxon>
        <taxon>Negativicutes</taxon>
        <taxon>Selenomonadales</taxon>
        <taxon>Sporomusaceae</taxon>
        <taxon>Pelosinus</taxon>
    </lineage>
</organism>
<accession>A0ABS8HQV8</accession>
<reference evidence="1" key="1">
    <citation type="submission" date="2021-11" db="EMBL/GenBank/DDBJ databases">
        <title>Description of a new species Pelosinus isolated from the bottom sediments of Lake Baikal.</title>
        <authorList>
            <person name="Zakharyuk A."/>
        </authorList>
    </citation>
    <scope>NUCLEOTIDE SEQUENCE</scope>
    <source>
        <strain evidence="1">Bkl1</strain>
    </source>
</reference>
<name>A0ABS8HQV8_9FIRM</name>
<evidence type="ECO:0000313" key="1">
    <source>
        <dbReference type="EMBL" id="MCC5465558.1"/>
    </source>
</evidence>
<proteinExistence type="predicted"/>
<comment type="caution">
    <text evidence="1">The sequence shown here is derived from an EMBL/GenBank/DDBJ whole genome shotgun (WGS) entry which is preliminary data.</text>
</comment>
<gene>
    <name evidence="1" type="ORF">LMF89_09305</name>
</gene>
<dbReference type="RefSeq" id="WP_229534807.1">
    <property type="nucleotide sequence ID" value="NZ_JAJHJB010000010.1"/>
</dbReference>
<evidence type="ECO:0000313" key="2">
    <source>
        <dbReference type="Proteomes" id="UP001165492"/>
    </source>
</evidence>
<keyword evidence="2" id="KW-1185">Reference proteome</keyword>
<protein>
    <submittedName>
        <fullName evidence="1">Helix-turn-helix domain-containing protein</fullName>
    </submittedName>
</protein>
<dbReference type="EMBL" id="JAJHJB010000010">
    <property type="protein sequence ID" value="MCC5465558.1"/>
    <property type="molecule type" value="Genomic_DNA"/>
</dbReference>